<evidence type="ECO:0000256" key="2">
    <source>
        <dbReference type="ARBA" id="ARBA00022630"/>
    </source>
</evidence>
<dbReference type="GO" id="GO:0050660">
    <property type="term" value="F:flavin adenine dinucleotide binding"/>
    <property type="evidence" value="ECO:0007669"/>
    <property type="project" value="InterPro"/>
</dbReference>
<keyword evidence="3" id="KW-0274">FAD</keyword>
<dbReference type="InterPro" id="IPR020946">
    <property type="entry name" value="Flavin_mOase-like"/>
</dbReference>
<keyword evidence="5" id="KW-0560">Oxidoreductase</keyword>
<evidence type="ECO:0000313" key="6">
    <source>
        <dbReference type="EMBL" id="KAF5327949.1"/>
    </source>
</evidence>
<organism evidence="6 7">
    <name type="scientific">Tetrapyrgos nigripes</name>
    <dbReference type="NCBI Taxonomy" id="182062"/>
    <lineage>
        <taxon>Eukaryota</taxon>
        <taxon>Fungi</taxon>
        <taxon>Dikarya</taxon>
        <taxon>Basidiomycota</taxon>
        <taxon>Agaricomycotina</taxon>
        <taxon>Agaricomycetes</taxon>
        <taxon>Agaricomycetidae</taxon>
        <taxon>Agaricales</taxon>
        <taxon>Marasmiineae</taxon>
        <taxon>Marasmiaceae</taxon>
        <taxon>Tetrapyrgos</taxon>
    </lineage>
</organism>
<evidence type="ECO:0000256" key="4">
    <source>
        <dbReference type="ARBA" id="ARBA00022857"/>
    </source>
</evidence>
<dbReference type="InterPro" id="IPR036188">
    <property type="entry name" value="FAD/NAD-bd_sf"/>
</dbReference>
<evidence type="ECO:0000256" key="5">
    <source>
        <dbReference type="ARBA" id="ARBA00023002"/>
    </source>
</evidence>
<gene>
    <name evidence="6" type="ORF">D9758_016774</name>
</gene>
<dbReference type="OrthoDB" id="66881at2759"/>
<dbReference type="InterPro" id="IPR000960">
    <property type="entry name" value="Flavin_mOase"/>
</dbReference>
<dbReference type="EMBL" id="JAACJM010000380">
    <property type="protein sequence ID" value="KAF5327949.1"/>
    <property type="molecule type" value="Genomic_DNA"/>
</dbReference>
<evidence type="ECO:0000256" key="1">
    <source>
        <dbReference type="ARBA" id="ARBA00009183"/>
    </source>
</evidence>
<keyword evidence="2" id="KW-0285">Flavoprotein</keyword>
<protein>
    <recommendedName>
        <fullName evidence="8">Flavin-containing monooxygenase</fullName>
    </recommendedName>
</protein>
<dbReference type="Gene3D" id="3.50.50.60">
    <property type="entry name" value="FAD/NAD(P)-binding domain"/>
    <property type="match status" value="2"/>
</dbReference>
<comment type="similarity">
    <text evidence="1">Belongs to the FMO family.</text>
</comment>
<dbReference type="InterPro" id="IPR050346">
    <property type="entry name" value="FMO-like"/>
</dbReference>
<evidence type="ECO:0008006" key="8">
    <source>
        <dbReference type="Google" id="ProtNLM"/>
    </source>
</evidence>
<dbReference type="PRINTS" id="PR00370">
    <property type="entry name" value="FMOXYGENASE"/>
</dbReference>
<proteinExistence type="inferred from homology"/>
<dbReference type="AlphaFoldDB" id="A0A8H5BQZ9"/>
<dbReference type="Proteomes" id="UP000559256">
    <property type="component" value="Unassembled WGS sequence"/>
</dbReference>
<dbReference type="Pfam" id="PF00743">
    <property type="entry name" value="FMO-like"/>
    <property type="match status" value="2"/>
</dbReference>
<dbReference type="SUPFAM" id="SSF51905">
    <property type="entry name" value="FAD/NAD(P)-binding domain"/>
    <property type="match status" value="2"/>
</dbReference>
<keyword evidence="4" id="KW-0521">NADP</keyword>
<dbReference type="GO" id="GO:0050661">
    <property type="term" value="F:NADP binding"/>
    <property type="evidence" value="ECO:0007669"/>
    <property type="project" value="InterPro"/>
</dbReference>
<comment type="caution">
    <text evidence="6">The sequence shown here is derived from an EMBL/GenBank/DDBJ whole genome shotgun (WGS) entry which is preliminary data.</text>
</comment>
<accession>A0A8H5BQZ9</accession>
<dbReference type="PANTHER" id="PTHR23023">
    <property type="entry name" value="DIMETHYLANILINE MONOOXYGENASE"/>
    <property type="match status" value="1"/>
</dbReference>
<reference evidence="6 7" key="1">
    <citation type="journal article" date="2020" name="ISME J.">
        <title>Uncovering the hidden diversity of litter-decomposition mechanisms in mushroom-forming fungi.</title>
        <authorList>
            <person name="Floudas D."/>
            <person name="Bentzer J."/>
            <person name="Ahren D."/>
            <person name="Johansson T."/>
            <person name="Persson P."/>
            <person name="Tunlid A."/>
        </authorList>
    </citation>
    <scope>NUCLEOTIDE SEQUENCE [LARGE SCALE GENOMIC DNA]</scope>
    <source>
        <strain evidence="6 7">CBS 291.85</strain>
    </source>
</reference>
<evidence type="ECO:0000256" key="3">
    <source>
        <dbReference type="ARBA" id="ARBA00022827"/>
    </source>
</evidence>
<name>A0A8H5BQZ9_9AGAR</name>
<evidence type="ECO:0000313" key="7">
    <source>
        <dbReference type="Proteomes" id="UP000559256"/>
    </source>
</evidence>
<sequence length="522" mass="58304">MELPEIISELNPLADSGDIRKLCIVGGGGAAGLACLKTIMDSPQFKRGIWQPTAYEAREDIGAPPTSNPPETPLYDSLTTNLPHPVMAFSSFWFPPSTPVYPKAAYVQQYLKSYAEHFQLSPYIRLNTRVESVTRTDESDISKRNWKIELSTGETEFFDFVMVCNGHYHEPRYPAVSGLGQWIDAGKVMHSAWYRNPGNLPLPAARKLTKLLVQVVAEIVLHSISGGGGSKDSGKIWTRGRVVEFRDDEVVFEDGVIEKEVDFVVLATGYQMSFPFFDDSNLFKTGIPPAIPPIPENLWNSTYNIFPLARHLFPLASTSSTDVLSSSPPDTSLAFLCLLIRVAPFPVLEAQARAVVHVFGNPHTLDPTGEAVDLVSRYEELKARLSPSGLAIPNEEHERKGVAHIWHRFEGHEQFDYRDELYKFADASQYPNTGPDAVEGISGSMVVEAWEKLMCDETAILRKFWVELEKRGEAEKWVAGVGQAGGVEGKREWVCLLERMLKAAREEEKLEVAEADHRKVRL</sequence>
<keyword evidence="7" id="KW-1185">Reference proteome</keyword>
<dbReference type="GO" id="GO:0004499">
    <property type="term" value="F:N,N-dimethylaniline monooxygenase activity"/>
    <property type="evidence" value="ECO:0007669"/>
    <property type="project" value="InterPro"/>
</dbReference>